<dbReference type="GeneID" id="25913489"/>
<dbReference type="InterPro" id="IPR049883">
    <property type="entry name" value="NOTCH1_EGF-like"/>
</dbReference>
<dbReference type="eggNOG" id="KOG1217">
    <property type="taxonomic scope" value="Eukaryota"/>
</dbReference>
<evidence type="ECO:0000256" key="3">
    <source>
        <dbReference type="ARBA" id="ARBA00022536"/>
    </source>
</evidence>
<evidence type="ECO:0000256" key="7">
    <source>
        <dbReference type="ARBA" id="ARBA00023180"/>
    </source>
</evidence>
<keyword evidence="2" id="KW-0964">Secreted</keyword>
<dbReference type="InterPro" id="IPR026823">
    <property type="entry name" value="cEGF"/>
</dbReference>
<feature type="disulfide bond" evidence="8">
    <location>
        <begin position="427"/>
        <end position="444"/>
    </location>
</feature>
<dbReference type="InterPro" id="IPR011050">
    <property type="entry name" value="Pectin_lyase_fold/virulence"/>
</dbReference>
<dbReference type="InterPro" id="IPR000742">
    <property type="entry name" value="EGF"/>
</dbReference>
<dbReference type="OrthoDB" id="283575at2759"/>
<feature type="domain" description="EGF-like" evidence="10">
    <location>
        <begin position="503"/>
        <end position="542"/>
    </location>
</feature>
<dbReference type="EMBL" id="KQ244377">
    <property type="protein sequence ID" value="KNC74470.1"/>
    <property type="molecule type" value="Genomic_DNA"/>
</dbReference>
<dbReference type="Gene3D" id="2.10.25.10">
    <property type="entry name" value="Laminin"/>
    <property type="match status" value="8"/>
</dbReference>
<dbReference type="SMART" id="SM00179">
    <property type="entry name" value="EGF_CA"/>
    <property type="match status" value="7"/>
</dbReference>
<dbReference type="InterPro" id="IPR012334">
    <property type="entry name" value="Pectin_lyas_fold"/>
</dbReference>
<dbReference type="Gene3D" id="2.160.20.10">
    <property type="entry name" value="Single-stranded right-handed beta-helix, Pectin lyase-like"/>
    <property type="match status" value="1"/>
</dbReference>
<keyword evidence="4 9" id="KW-0732">Signal</keyword>
<dbReference type="InterPro" id="IPR000152">
    <property type="entry name" value="EGF-type_Asp/Asn_hydroxyl_site"/>
</dbReference>
<evidence type="ECO:0000256" key="9">
    <source>
        <dbReference type="SAM" id="SignalP"/>
    </source>
</evidence>
<feature type="disulfide bond" evidence="8">
    <location>
        <begin position="732"/>
        <end position="741"/>
    </location>
</feature>
<dbReference type="Pfam" id="PF14592">
    <property type="entry name" value="Chondroitinas_B"/>
    <property type="match status" value="1"/>
</dbReference>
<dbReference type="InterPro" id="IPR001881">
    <property type="entry name" value="EGF-like_Ca-bd_dom"/>
</dbReference>
<dbReference type="InterPro" id="IPR018097">
    <property type="entry name" value="EGF_Ca-bd_CS"/>
</dbReference>
<dbReference type="PROSITE" id="PS50026">
    <property type="entry name" value="EGF_3"/>
    <property type="match status" value="7"/>
</dbReference>
<feature type="chain" id="PRO_5005537943" description="EGF-like domain-containing protein" evidence="9">
    <location>
        <begin position="23"/>
        <end position="746"/>
    </location>
</feature>
<feature type="domain" description="EGF-like" evidence="10">
    <location>
        <begin position="627"/>
        <end position="666"/>
    </location>
</feature>
<feature type="domain" description="EGF-like" evidence="10">
    <location>
        <begin position="669"/>
        <end position="705"/>
    </location>
</feature>
<dbReference type="PANTHER" id="PTHR24040:SF13">
    <property type="entry name" value="FIBROPELLIN-1"/>
    <property type="match status" value="1"/>
</dbReference>
<evidence type="ECO:0000256" key="2">
    <source>
        <dbReference type="ARBA" id="ARBA00022525"/>
    </source>
</evidence>
<dbReference type="RefSeq" id="XP_014148372.1">
    <property type="nucleotide sequence ID" value="XM_014292897.1"/>
</dbReference>
<dbReference type="GO" id="GO:0005509">
    <property type="term" value="F:calcium ion binding"/>
    <property type="evidence" value="ECO:0007669"/>
    <property type="project" value="InterPro"/>
</dbReference>
<feature type="domain" description="EGF-like" evidence="10">
    <location>
        <begin position="418"/>
        <end position="458"/>
    </location>
</feature>
<dbReference type="SUPFAM" id="SSF51126">
    <property type="entry name" value="Pectin lyase-like"/>
    <property type="match status" value="1"/>
</dbReference>
<dbReference type="Proteomes" id="UP000054560">
    <property type="component" value="Unassembled WGS sequence"/>
</dbReference>
<comment type="caution">
    <text evidence="8">Lacks conserved residue(s) required for the propagation of feature annotation.</text>
</comment>
<keyword evidence="3 8" id="KW-0245">EGF-like domain</keyword>
<comment type="subcellular location">
    <subcellularLocation>
        <location evidence="1">Secreted</location>
    </subcellularLocation>
</comment>
<feature type="signal peptide" evidence="9">
    <location>
        <begin position="1"/>
        <end position="22"/>
    </location>
</feature>
<evidence type="ECO:0000256" key="1">
    <source>
        <dbReference type="ARBA" id="ARBA00004613"/>
    </source>
</evidence>
<keyword evidence="6 8" id="KW-1015">Disulfide bond</keyword>
<dbReference type="GO" id="GO:0005576">
    <property type="term" value="C:extracellular region"/>
    <property type="evidence" value="ECO:0007669"/>
    <property type="project" value="UniProtKB-SubCell"/>
</dbReference>
<evidence type="ECO:0000259" key="10">
    <source>
        <dbReference type="PROSITE" id="PS50026"/>
    </source>
</evidence>
<dbReference type="PROSITE" id="PS00022">
    <property type="entry name" value="EGF_1"/>
    <property type="match status" value="2"/>
</dbReference>
<name>A0A0L0FCH9_9EUKA</name>
<evidence type="ECO:0000256" key="8">
    <source>
        <dbReference type="PROSITE-ProRule" id="PRU00076"/>
    </source>
</evidence>
<sequence>MNMHRVYAIAIAVALCCQSVDGQTHHTKVDNLAKNFPPTAYPGINLGSFPIYDPSRGDTHYSSTVQNIDGSNTVYALKDGRYSNVDIVVSNGAVLRARNMGKVIFSGNVRVTVKSGGILDGITFTDAYPIGTGMVEVNHGRVTRCSFLNLRSPPTETESKRCVYGRGGAQLIDHNLFQNLCLSSLTVIVHADGPSLTYRNRFVTQCQDFTAEVWRVGGSSSSNKNAHAFVDENYFIDQNGEHELLSIKASSVHVRGNTVLSSQGAITNRYGSDNEIARNYIECRSSSSGAIRSFGRNQVISNNYMTGCRNGYGIALGLGYNCYGYQGNCEYEAGLGYGLDNNVLEDGSALVVGDNGKGNICPTYTEVRNNRWYSTAPRTNNGCSLPPSNLMDPPQYRAIRPSPLTPADTGPFVRQSQYFDACSSVPCGRGGSCRNDNGGTTYTCTCFLGYGKSGNTCVDIDQCKVNPCGEGRGVCTDAEGEYSCACFLGYELSQSPTGPVCELIDNCIGHTCGEGTCVNGLATYTCDCKAGYKQSDSGLVCEKIDYCVGNTCGNGACASGSLGYTCSCNTGYELSLDGASCVDIDECARAPNICGTGAVCSNIPGHYTCACIDGYQLAPDMITCERTVSVCDSQPCLNNGVCAEVGTDGGFTCDCTNTGYEGSLCDTPEKRPCDGEPCFFGGYCVERISGYSCYCVPGRLGENCELDFDECASNPCVAGTCSNRHNKFVCICTTGWCGETCTQRCP</sequence>
<dbReference type="SUPFAM" id="SSF57196">
    <property type="entry name" value="EGF/Laminin"/>
    <property type="match status" value="4"/>
</dbReference>
<accession>A0A0L0FCH9</accession>
<evidence type="ECO:0000256" key="6">
    <source>
        <dbReference type="ARBA" id="ARBA00023157"/>
    </source>
</evidence>
<keyword evidence="7" id="KW-0325">Glycoprotein</keyword>
<evidence type="ECO:0000313" key="11">
    <source>
        <dbReference type="EMBL" id="KNC74470.1"/>
    </source>
</evidence>
<dbReference type="PANTHER" id="PTHR24040">
    <property type="entry name" value="LAMININ G-LIKE DOMAIN-CONTAINING PROTEIN"/>
    <property type="match status" value="1"/>
</dbReference>
<protein>
    <recommendedName>
        <fullName evidence="10">EGF-like domain-containing protein</fullName>
    </recommendedName>
</protein>
<dbReference type="PROSITE" id="PS01187">
    <property type="entry name" value="EGF_CA"/>
    <property type="match status" value="3"/>
</dbReference>
<dbReference type="Pfam" id="PF07645">
    <property type="entry name" value="EGF_CA"/>
    <property type="match status" value="1"/>
</dbReference>
<dbReference type="InterPro" id="IPR009030">
    <property type="entry name" value="Growth_fac_rcpt_cys_sf"/>
</dbReference>
<feature type="domain" description="EGF-like" evidence="10">
    <location>
        <begin position="459"/>
        <end position="496"/>
    </location>
</feature>
<keyword evidence="12" id="KW-1185">Reference proteome</keyword>
<dbReference type="STRING" id="667725.A0A0L0FCH9"/>
<dbReference type="PROSITE" id="PS01186">
    <property type="entry name" value="EGF_2"/>
    <property type="match status" value="4"/>
</dbReference>
<feature type="domain" description="EGF-like" evidence="10">
    <location>
        <begin position="707"/>
        <end position="742"/>
    </location>
</feature>
<dbReference type="InterPro" id="IPR051145">
    <property type="entry name" value="GAS-SHBG-PROS"/>
</dbReference>
<dbReference type="InterPro" id="IPR039513">
    <property type="entry name" value="PL-6"/>
</dbReference>
<evidence type="ECO:0000313" key="12">
    <source>
        <dbReference type="Proteomes" id="UP000054560"/>
    </source>
</evidence>
<dbReference type="CDD" id="cd00054">
    <property type="entry name" value="EGF_CA"/>
    <property type="match status" value="3"/>
</dbReference>
<dbReference type="SUPFAM" id="SSF57184">
    <property type="entry name" value="Growth factor receptor domain"/>
    <property type="match status" value="1"/>
</dbReference>
<feature type="domain" description="EGF-like" evidence="10">
    <location>
        <begin position="583"/>
        <end position="625"/>
    </location>
</feature>
<evidence type="ECO:0000256" key="4">
    <source>
        <dbReference type="ARBA" id="ARBA00022729"/>
    </source>
</evidence>
<keyword evidence="5" id="KW-0677">Repeat</keyword>
<dbReference type="SMART" id="SM00181">
    <property type="entry name" value="EGF"/>
    <property type="match status" value="8"/>
</dbReference>
<organism evidence="11 12">
    <name type="scientific">Sphaeroforma arctica JP610</name>
    <dbReference type="NCBI Taxonomy" id="667725"/>
    <lineage>
        <taxon>Eukaryota</taxon>
        <taxon>Ichthyosporea</taxon>
        <taxon>Ichthyophonida</taxon>
        <taxon>Sphaeroforma</taxon>
    </lineage>
</organism>
<proteinExistence type="predicted"/>
<feature type="disulfide bond" evidence="8">
    <location>
        <begin position="711"/>
        <end position="721"/>
    </location>
</feature>
<feature type="disulfide bond" evidence="8">
    <location>
        <begin position="636"/>
        <end position="653"/>
    </location>
</feature>
<reference evidence="11 12" key="1">
    <citation type="submission" date="2011-02" db="EMBL/GenBank/DDBJ databases">
        <title>The Genome Sequence of Sphaeroforma arctica JP610.</title>
        <authorList>
            <consortium name="The Broad Institute Genome Sequencing Platform"/>
            <person name="Russ C."/>
            <person name="Cuomo C."/>
            <person name="Young S.K."/>
            <person name="Zeng Q."/>
            <person name="Gargeya S."/>
            <person name="Alvarado L."/>
            <person name="Berlin A."/>
            <person name="Chapman S.B."/>
            <person name="Chen Z."/>
            <person name="Freedman E."/>
            <person name="Gellesch M."/>
            <person name="Goldberg J."/>
            <person name="Griggs A."/>
            <person name="Gujja S."/>
            <person name="Heilman E."/>
            <person name="Heiman D."/>
            <person name="Howarth C."/>
            <person name="Mehta T."/>
            <person name="Neiman D."/>
            <person name="Pearson M."/>
            <person name="Roberts A."/>
            <person name="Saif S."/>
            <person name="Shea T."/>
            <person name="Shenoy N."/>
            <person name="Sisk P."/>
            <person name="Stolte C."/>
            <person name="Sykes S."/>
            <person name="White J."/>
            <person name="Yandava C."/>
            <person name="Burger G."/>
            <person name="Gray M.W."/>
            <person name="Holland P.W.H."/>
            <person name="King N."/>
            <person name="Lang F.B.F."/>
            <person name="Roger A.J."/>
            <person name="Ruiz-Trillo I."/>
            <person name="Haas B."/>
            <person name="Nusbaum C."/>
            <person name="Birren B."/>
        </authorList>
    </citation>
    <scope>NUCLEOTIDE SEQUENCE [LARGE SCALE GENOMIC DNA]</scope>
    <source>
        <strain evidence="11 12">JP610</strain>
    </source>
</reference>
<dbReference type="Pfam" id="PF12662">
    <property type="entry name" value="cEGF"/>
    <property type="match status" value="1"/>
</dbReference>
<dbReference type="FunFam" id="2.10.25.10:FF:000005">
    <property type="entry name" value="Fibrillin 2"/>
    <property type="match status" value="1"/>
</dbReference>
<dbReference type="Pfam" id="PF00008">
    <property type="entry name" value="EGF"/>
    <property type="match status" value="1"/>
</dbReference>
<evidence type="ECO:0000256" key="5">
    <source>
        <dbReference type="ARBA" id="ARBA00022737"/>
    </source>
</evidence>
<feature type="disulfide bond" evidence="8">
    <location>
        <begin position="507"/>
        <end position="517"/>
    </location>
</feature>
<dbReference type="AlphaFoldDB" id="A0A0L0FCH9"/>
<feature type="disulfide bond" evidence="8">
    <location>
        <begin position="695"/>
        <end position="704"/>
    </location>
</feature>
<gene>
    <name evidence="11" type="ORF">SARC_12985</name>
</gene>
<dbReference type="PROSITE" id="PS00010">
    <property type="entry name" value="ASX_HYDROXYL"/>
    <property type="match status" value="4"/>
</dbReference>